<dbReference type="GO" id="GO:0006355">
    <property type="term" value="P:regulation of DNA-templated transcription"/>
    <property type="evidence" value="ECO:0007669"/>
    <property type="project" value="InterPro"/>
</dbReference>
<evidence type="ECO:0000313" key="6">
    <source>
        <dbReference type="EMBL" id="MBE9662480.1"/>
    </source>
</evidence>
<dbReference type="EMBL" id="JADFFL010000004">
    <property type="protein sequence ID" value="MBE9662480.1"/>
    <property type="molecule type" value="Genomic_DNA"/>
</dbReference>
<feature type="domain" description="Response regulatory" evidence="5">
    <location>
        <begin position="13"/>
        <end position="129"/>
    </location>
</feature>
<keyword evidence="2" id="KW-0238">DNA-binding</keyword>
<comment type="caution">
    <text evidence="6">The sequence shown here is derived from an EMBL/GenBank/DDBJ whole genome shotgun (WGS) entry which is preliminary data.</text>
</comment>
<dbReference type="PANTHER" id="PTHR43214">
    <property type="entry name" value="TWO-COMPONENT RESPONSE REGULATOR"/>
    <property type="match status" value="1"/>
</dbReference>
<gene>
    <name evidence="6" type="ORF">IRJ16_11360</name>
</gene>
<dbReference type="InterPro" id="IPR011006">
    <property type="entry name" value="CheY-like_superfamily"/>
</dbReference>
<dbReference type="Pfam" id="PF00072">
    <property type="entry name" value="Response_reg"/>
    <property type="match status" value="1"/>
</dbReference>
<dbReference type="SMART" id="SM00421">
    <property type="entry name" value="HTH_LUXR"/>
    <property type="match status" value="1"/>
</dbReference>
<dbReference type="InterPro" id="IPR039420">
    <property type="entry name" value="WalR-like"/>
</dbReference>
<name>A0A929PXJ9_9SPHI</name>
<evidence type="ECO:0000259" key="5">
    <source>
        <dbReference type="PROSITE" id="PS50110"/>
    </source>
</evidence>
<dbReference type="PROSITE" id="PS50043">
    <property type="entry name" value="HTH_LUXR_2"/>
    <property type="match status" value="1"/>
</dbReference>
<organism evidence="6 7">
    <name type="scientific">Mucilaginibacter myungsuensis</name>
    <dbReference type="NCBI Taxonomy" id="649104"/>
    <lineage>
        <taxon>Bacteria</taxon>
        <taxon>Pseudomonadati</taxon>
        <taxon>Bacteroidota</taxon>
        <taxon>Sphingobacteriia</taxon>
        <taxon>Sphingobacteriales</taxon>
        <taxon>Sphingobacteriaceae</taxon>
        <taxon>Mucilaginibacter</taxon>
    </lineage>
</organism>
<dbReference type="SUPFAM" id="SSF52172">
    <property type="entry name" value="CheY-like"/>
    <property type="match status" value="1"/>
</dbReference>
<dbReference type="InterPro" id="IPR016032">
    <property type="entry name" value="Sig_transdc_resp-reg_C-effctor"/>
</dbReference>
<sequence>MYRYRHMINMKRKISIIEDNTVIRDGFASVIAGSADYLLAGQYGNCEDALKQLSTERPDLVLMDIDLPGMDGIEGTTRIKKLHPECIILIITVLEDSDKVFRSLCAGAGGYIVKNSGTDDIVRSIGEAFQGGAPMSLNIAKMVVQSFTRAQDSPLSQREQDVLRCISEGKSYTKIALDLFISKETVRTHIKNIYQKLAVNSRAEAIKVAGNNRWLA</sequence>
<dbReference type="GO" id="GO:0003677">
    <property type="term" value="F:DNA binding"/>
    <property type="evidence" value="ECO:0007669"/>
    <property type="project" value="UniProtKB-KW"/>
</dbReference>
<dbReference type="SMART" id="SM00448">
    <property type="entry name" value="REC"/>
    <property type="match status" value="1"/>
</dbReference>
<dbReference type="PRINTS" id="PR00038">
    <property type="entry name" value="HTHLUXR"/>
</dbReference>
<accession>A0A929PXJ9</accession>
<dbReference type="Pfam" id="PF00196">
    <property type="entry name" value="GerE"/>
    <property type="match status" value="1"/>
</dbReference>
<dbReference type="InterPro" id="IPR001789">
    <property type="entry name" value="Sig_transdc_resp-reg_receiver"/>
</dbReference>
<keyword evidence="7" id="KW-1185">Reference proteome</keyword>
<evidence type="ECO:0000256" key="1">
    <source>
        <dbReference type="ARBA" id="ARBA00022553"/>
    </source>
</evidence>
<dbReference type="PROSITE" id="PS00622">
    <property type="entry name" value="HTH_LUXR_1"/>
    <property type="match status" value="1"/>
</dbReference>
<evidence type="ECO:0000313" key="7">
    <source>
        <dbReference type="Proteomes" id="UP000622475"/>
    </source>
</evidence>
<reference evidence="6" key="1">
    <citation type="submission" date="2020-10" db="EMBL/GenBank/DDBJ databases">
        <title>Mucilaginibacter mali sp. nov., isolated from rhizosphere soil of apple orchard.</title>
        <authorList>
            <person name="Lee J.-S."/>
            <person name="Kim H.S."/>
            <person name="Kim J.-S."/>
        </authorList>
    </citation>
    <scope>NUCLEOTIDE SEQUENCE</scope>
    <source>
        <strain evidence="6">KCTC 22746</strain>
    </source>
</reference>
<dbReference type="Proteomes" id="UP000622475">
    <property type="component" value="Unassembled WGS sequence"/>
</dbReference>
<dbReference type="CDD" id="cd06170">
    <property type="entry name" value="LuxR_C_like"/>
    <property type="match status" value="1"/>
</dbReference>
<evidence type="ECO:0000259" key="4">
    <source>
        <dbReference type="PROSITE" id="PS50043"/>
    </source>
</evidence>
<feature type="modified residue" description="4-aspartylphosphate" evidence="3">
    <location>
        <position position="64"/>
    </location>
</feature>
<dbReference type="CDD" id="cd17535">
    <property type="entry name" value="REC_NarL-like"/>
    <property type="match status" value="1"/>
</dbReference>
<dbReference type="PANTHER" id="PTHR43214:SF42">
    <property type="entry name" value="TRANSCRIPTIONAL REGULATORY PROTEIN DESR"/>
    <property type="match status" value="1"/>
</dbReference>
<dbReference type="InterPro" id="IPR000792">
    <property type="entry name" value="Tscrpt_reg_LuxR_C"/>
</dbReference>
<evidence type="ECO:0000256" key="2">
    <source>
        <dbReference type="ARBA" id="ARBA00023125"/>
    </source>
</evidence>
<dbReference type="AlphaFoldDB" id="A0A929PXJ9"/>
<dbReference type="Gene3D" id="3.40.50.2300">
    <property type="match status" value="1"/>
</dbReference>
<dbReference type="PROSITE" id="PS50110">
    <property type="entry name" value="RESPONSE_REGULATORY"/>
    <property type="match status" value="1"/>
</dbReference>
<dbReference type="GO" id="GO:0000160">
    <property type="term" value="P:phosphorelay signal transduction system"/>
    <property type="evidence" value="ECO:0007669"/>
    <property type="project" value="InterPro"/>
</dbReference>
<keyword evidence="1 3" id="KW-0597">Phosphoprotein</keyword>
<proteinExistence type="predicted"/>
<protein>
    <submittedName>
        <fullName evidence="6">Response regulator transcription factor</fullName>
    </submittedName>
</protein>
<feature type="domain" description="HTH luxR-type" evidence="4">
    <location>
        <begin position="148"/>
        <end position="213"/>
    </location>
</feature>
<dbReference type="SUPFAM" id="SSF46894">
    <property type="entry name" value="C-terminal effector domain of the bipartite response regulators"/>
    <property type="match status" value="1"/>
</dbReference>
<evidence type="ECO:0000256" key="3">
    <source>
        <dbReference type="PROSITE-ProRule" id="PRU00169"/>
    </source>
</evidence>
<dbReference type="InterPro" id="IPR058245">
    <property type="entry name" value="NreC/VraR/RcsB-like_REC"/>
</dbReference>